<gene>
    <name evidence="1" type="ORF">GCM10017581_082430</name>
</gene>
<proteinExistence type="predicted"/>
<sequence length="164" mass="17220">MIAPATGPALAPVRAAIRQAARAEAARRLRSADERAAATLAGARAGAQRALRDARAAGTAEARALGADDLAGWQLEARTIVLAARRERYDEVRRQALDRLRRAGLEPALRARIVGVLGTDADIEPVPAGGLVGRAGERTVDCSLTALVDHAMSTVAGRIEEAWT</sequence>
<evidence type="ECO:0000313" key="2">
    <source>
        <dbReference type="Proteomes" id="UP001143480"/>
    </source>
</evidence>
<dbReference type="RefSeq" id="WP_261958981.1">
    <property type="nucleotide sequence ID" value="NZ_BAAAXA010000001.1"/>
</dbReference>
<comment type="caution">
    <text evidence="1">The sequence shown here is derived from an EMBL/GenBank/DDBJ whole genome shotgun (WGS) entry which is preliminary data.</text>
</comment>
<name>A0A9W6NRJ6_9ACTN</name>
<keyword evidence="2" id="KW-1185">Reference proteome</keyword>
<evidence type="ECO:0000313" key="1">
    <source>
        <dbReference type="EMBL" id="GLL06493.1"/>
    </source>
</evidence>
<dbReference type="AlphaFoldDB" id="A0A9W6NRJ6"/>
<reference evidence="1" key="2">
    <citation type="submission" date="2023-01" db="EMBL/GenBank/DDBJ databases">
        <authorList>
            <person name="Sun Q."/>
            <person name="Evtushenko L."/>
        </authorList>
    </citation>
    <scope>NUCLEOTIDE SEQUENCE</scope>
    <source>
        <strain evidence="1">VKM Ac-1321</strain>
    </source>
</reference>
<reference evidence="1" key="1">
    <citation type="journal article" date="2014" name="Int. J. Syst. Evol. Microbiol.">
        <title>Complete genome sequence of Corynebacterium casei LMG S-19264T (=DSM 44701T), isolated from a smear-ripened cheese.</title>
        <authorList>
            <consortium name="US DOE Joint Genome Institute (JGI-PGF)"/>
            <person name="Walter F."/>
            <person name="Albersmeier A."/>
            <person name="Kalinowski J."/>
            <person name="Ruckert C."/>
        </authorList>
    </citation>
    <scope>NUCLEOTIDE SEQUENCE</scope>
    <source>
        <strain evidence="1">VKM Ac-1321</strain>
    </source>
</reference>
<dbReference type="Proteomes" id="UP001143480">
    <property type="component" value="Unassembled WGS sequence"/>
</dbReference>
<protein>
    <submittedName>
        <fullName evidence="1">Uncharacterized protein</fullName>
    </submittedName>
</protein>
<dbReference type="EMBL" id="BSFP01000073">
    <property type="protein sequence ID" value="GLL06493.1"/>
    <property type="molecule type" value="Genomic_DNA"/>
</dbReference>
<organism evidence="1 2">
    <name type="scientific">Dactylosporangium matsuzakiense</name>
    <dbReference type="NCBI Taxonomy" id="53360"/>
    <lineage>
        <taxon>Bacteria</taxon>
        <taxon>Bacillati</taxon>
        <taxon>Actinomycetota</taxon>
        <taxon>Actinomycetes</taxon>
        <taxon>Micromonosporales</taxon>
        <taxon>Micromonosporaceae</taxon>
        <taxon>Dactylosporangium</taxon>
    </lineage>
</organism>
<accession>A0A9W6NRJ6</accession>